<protein>
    <recommendedName>
        <fullName evidence="1">pyridoxal kinase</fullName>
        <ecNumber evidence="1">2.7.1.35</ecNumber>
    </recommendedName>
</protein>
<dbReference type="Pfam" id="PF08543">
    <property type="entry name" value="Phos_pyr_kin"/>
    <property type="match status" value="1"/>
</dbReference>
<evidence type="ECO:0000259" key="6">
    <source>
        <dbReference type="Pfam" id="PF08543"/>
    </source>
</evidence>
<evidence type="ECO:0000256" key="3">
    <source>
        <dbReference type="ARBA" id="ARBA00022741"/>
    </source>
</evidence>
<keyword evidence="2 7" id="KW-0808">Transferase</keyword>
<evidence type="ECO:0000256" key="4">
    <source>
        <dbReference type="ARBA" id="ARBA00022777"/>
    </source>
</evidence>
<dbReference type="EMBL" id="VSSQ01003871">
    <property type="protein sequence ID" value="MPM22721.1"/>
    <property type="molecule type" value="Genomic_DNA"/>
</dbReference>
<dbReference type="InterPro" id="IPR029056">
    <property type="entry name" value="Ribokinase-like"/>
</dbReference>
<dbReference type="NCBIfam" id="TIGR00687">
    <property type="entry name" value="pyridox_kin"/>
    <property type="match status" value="1"/>
</dbReference>
<name>A0A644Y489_9ZZZZ</name>
<dbReference type="GO" id="GO:0009443">
    <property type="term" value="P:pyridoxal 5'-phosphate salvage"/>
    <property type="evidence" value="ECO:0007669"/>
    <property type="project" value="InterPro"/>
</dbReference>
<comment type="caution">
    <text evidence="7">The sequence shown here is derived from an EMBL/GenBank/DDBJ whole genome shotgun (WGS) entry which is preliminary data.</text>
</comment>
<gene>
    <name evidence="7" type="primary">pdxY_3</name>
    <name evidence="7" type="ORF">SDC9_69179</name>
</gene>
<dbReference type="InterPro" id="IPR004625">
    <property type="entry name" value="PyrdxlKinase"/>
</dbReference>
<dbReference type="Gene3D" id="3.40.1190.20">
    <property type="match status" value="1"/>
</dbReference>
<evidence type="ECO:0000256" key="2">
    <source>
        <dbReference type="ARBA" id="ARBA00022679"/>
    </source>
</evidence>
<dbReference type="AlphaFoldDB" id="A0A644Y489"/>
<keyword evidence="5" id="KW-0067">ATP-binding</keyword>
<dbReference type="GO" id="GO:0005524">
    <property type="term" value="F:ATP binding"/>
    <property type="evidence" value="ECO:0007669"/>
    <property type="project" value="UniProtKB-KW"/>
</dbReference>
<dbReference type="GO" id="GO:0008478">
    <property type="term" value="F:pyridoxal kinase activity"/>
    <property type="evidence" value="ECO:0007669"/>
    <property type="project" value="UniProtKB-EC"/>
</dbReference>
<feature type="domain" description="Pyridoxamine kinase/Phosphomethylpyrimidine kinase" evidence="6">
    <location>
        <begin position="91"/>
        <end position="260"/>
    </location>
</feature>
<organism evidence="7">
    <name type="scientific">bioreactor metagenome</name>
    <dbReference type="NCBI Taxonomy" id="1076179"/>
    <lineage>
        <taxon>unclassified sequences</taxon>
        <taxon>metagenomes</taxon>
        <taxon>ecological metagenomes</taxon>
    </lineage>
</organism>
<sequence length="283" mass="30103">MSEVLSIQSAVSYGFAGNSVAVFALRRAGIDVWPVFTVNFSNHTGYGAWRGSVMTTDQVAEVVTGVDDRGALANVDAVLSGYQGAPDMGRAILEAVALTRERNPQAIYCCDPVMGDVGRGFYAAPGIPEFMRDQVVSQATIMTPNLFELEYLTERTTSTIADVVEATAALRARGPQTVLVTSVVGLDADSSGMRMIAQNATETWQVTTPLIDRTFTGSGDLTTAVLLANVLQGADLGTALSNTASAVYGVLARTDELGRSELALVQAQDEIIAPRRRFEATRI</sequence>
<dbReference type="SUPFAM" id="SSF53613">
    <property type="entry name" value="Ribokinase-like"/>
    <property type="match status" value="1"/>
</dbReference>
<proteinExistence type="predicted"/>
<dbReference type="GO" id="GO:0005829">
    <property type="term" value="C:cytosol"/>
    <property type="evidence" value="ECO:0007669"/>
    <property type="project" value="TreeGrafter"/>
</dbReference>
<dbReference type="PANTHER" id="PTHR10534">
    <property type="entry name" value="PYRIDOXAL KINASE"/>
    <property type="match status" value="1"/>
</dbReference>
<accession>A0A644Y489</accession>
<evidence type="ECO:0000313" key="7">
    <source>
        <dbReference type="EMBL" id="MPM22721.1"/>
    </source>
</evidence>
<dbReference type="InterPro" id="IPR013749">
    <property type="entry name" value="PM/HMP-P_kinase-1"/>
</dbReference>
<reference evidence="7" key="1">
    <citation type="submission" date="2019-08" db="EMBL/GenBank/DDBJ databases">
        <authorList>
            <person name="Kucharzyk K."/>
            <person name="Murdoch R.W."/>
            <person name="Higgins S."/>
            <person name="Loffler F."/>
        </authorList>
    </citation>
    <scope>NUCLEOTIDE SEQUENCE</scope>
</reference>
<keyword evidence="4 7" id="KW-0418">Kinase</keyword>
<dbReference type="NCBIfam" id="NF004398">
    <property type="entry name" value="PRK05756.1"/>
    <property type="match status" value="1"/>
</dbReference>
<dbReference type="EC" id="2.7.1.35" evidence="1"/>
<evidence type="ECO:0000256" key="1">
    <source>
        <dbReference type="ARBA" id="ARBA00012104"/>
    </source>
</evidence>
<evidence type="ECO:0000256" key="5">
    <source>
        <dbReference type="ARBA" id="ARBA00022840"/>
    </source>
</evidence>
<keyword evidence="3" id="KW-0547">Nucleotide-binding</keyword>
<dbReference type="CDD" id="cd01173">
    <property type="entry name" value="pyridoxal_pyridoxamine_kinase"/>
    <property type="match status" value="1"/>
</dbReference>
<dbReference type="PANTHER" id="PTHR10534:SF2">
    <property type="entry name" value="PYRIDOXAL KINASE"/>
    <property type="match status" value="1"/>
</dbReference>